<dbReference type="EMBL" id="CAJVPY010017945">
    <property type="protein sequence ID" value="CAG8764530.1"/>
    <property type="molecule type" value="Genomic_DNA"/>
</dbReference>
<keyword evidence="3" id="KW-1185">Reference proteome</keyword>
<protein>
    <submittedName>
        <fullName evidence="2">10729_t:CDS:1</fullName>
    </submittedName>
</protein>
<keyword evidence="1" id="KW-0812">Transmembrane</keyword>
<evidence type="ECO:0000313" key="3">
    <source>
        <dbReference type="Proteomes" id="UP000789405"/>
    </source>
</evidence>
<dbReference type="AlphaFoldDB" id="A0A9N9J483"/>
<organism evidence="2 3">
    <name type="scientific">Dentiscutata erythropus</name>
    <dbReference type="NCBI Taxonomy" id="1348616"/>
    <lineage>
        <taxon>Eukaryota</taxon>
        <taxon>Fungi</taxon>
        <taxon>Fungi incertae sedis</taxon>
        <taxon>Mucoromycota</taxon>
        <taxon>Glomeromycotina</taxon>
        <taxon>Glomeromycetes</taxon>
        <taxon>Diversisporales</taxon>
        <taxon>Gigasporaceae</taxon>
        <taxon>Dentiscutata</taxon>
    </lineage>
</organism>
<gene>
    <name evidence="2" type="ORF">DERYTH_LOCUS18121</name>
</gene>
<name>A0A9N9J483_9GLOM</name>
<dbReference type="Proteomes" id="UP000789405">
    <property type="component" value="Unassembled WGS sequence"/>
</dbReference>
<reference evidence="2" key="1">
    <citation type="submission" date="2021-06" db="EMBL/GenBank/DDBJ databases">
        <authorList>
            <person name="Kallberg Y."/>
            <person name="Tangrot J."/>
            <person name="Rosling A."/>
        </authorList>
    </citation>
    <scope>NUCLEOTIDE SEQUENCE</scope>
    <source>
        <strain evidence="2">MA453B</strain>
    </source>
</reference>
<feature type="transmembrane region" description="Helical" evidence="1">
    <location>
        <begin position="12"/>
        <end position="33"/>
    </location>
</feature>
<evidence type="ECO:0000256" key="1">
    <source>
        <dbReference type="SAM" id="Phobius"/>
    </source>
</evidence>
<comment type="caution">
    <text evidence="2">The sequence shown here is derived from an EMBL/GenBank/DDBJ whole genome shotgun (WGS) entry which is preliminary data.</text>
</comment>
<sequence>LAWQHKASIFAYKCYQLCVVGFLLLFGMFLYTIPPQIEELVLVELG</sequence>
<accession>A0A9N9J483</accession>
<keyword evidence="1" id="KW-0472">Membrane</keyword>
<evidence type="ECO:0000313" key="2">
    <source>
        <dbReference type="EMBL" id="CAG8764530.1"/>
    </source>
</evidence>
<feature type="non-terminal residue" evidence="2">
    <location>
        <position position="1"/>
    </location>
</feature>
<keyword evidence="1" id="KW-1133">Transmembrane helix</keyword>
<proteinExistence type="predicted"/>